<evidence type="ECO:0000313" key="2">
    <source>
        <dbReference type="Proteomes" id="UP000828048"/>
    </source>
</evidence>
<dbReference type="EMBL" id="CM037158">
    <property type="protein sequence ID" value="KAH7851294.1"/>
    <property type="molecule type" value="Genomic_DNA"/>
</dbReference>
<name>A0ACB7YDS5_9ERIC</name>
<organism evidence="1 2">
    <name type="scientific">Vaccinium darrowii</name>
    <dbReference type="NCBI Taxonomy" id="229202"/>
    <lineage>
        <taxon>Eukaryota</taxon>
        <taxon>Viridiplantae</taxon>
        <taxon>Streptophyta</taxon>
        <taxon>Embryophyta</taxon>
        <taxon>Tracheophyta</taxon>
        <taxon>Spermatophyta</taxon>
        <taxon>Magnoliopsida</taxon>
        <taxon>eudicotyledons</taxon>
        <taxon>Gunneridae</taxon>
        <taxon>Pentapetalae</taxon>
        <taxon>asterids</taxon>
        <taxon>Ericales</taxon>
        <taxon>Ericaceae</taxon>
        <taxon>Vaccinioideae</taxon>
        <taxon>Vaccinieae</taxon>
        <taxon>Vaccinium</taxon>
    </lineage>
</organism>
<comment type="caution">
    <text evidence="1">The sequence shown here is derived from an EMBL/GenBank/DDBJ whole genome shotgun (WGS) entry which is preliminary data.</text>
</comment>
<proteinExistence type="predicted"/>
<protein>
    <submittedName>
        <fullName evidence="1">Uncharacterized protein</fullName>
    </submittedName>
</protein>
<evidence type="ECO:0000313" key="1">
    <source>
        <dbReference type="EMBL" id="KAH7851294.1"/>
    </source>
</evidence>
<dbReference type="Proteomes" id="UP000828048">
    <property type="component" value="Chromosome 8"/>
</dbReference>
<keyword evidence="2" id="KW-1185">Reference proteome</keyword>
<gene>
    <name evidence="1" type="ORF">Vadar_009497</name>
</gene>
<reference evidence="1 2" key="1">
    <citation type="journal article" date="2021" name="Hortic Res">
        <title>High-quality reference genome and annotation aids understanding of berry development for evergreen blueberry (Vaccinium darrowii).</title>
        <authorList>
            <person name="Yu J."/>
            <person name="Hulse-Kemp A.M."/>
            <person name="Babiker E."/>
            <person name="Staton M."/>
        </authorList>
    </citation>
    <scope>NUCLEOTIDE SEQUENCE [LARGE SCALE GENOMIC DNA]</scope>
    <source>
        <strain evidence="2">cv. NJ 8807/NJ 8810</strain>
        <tissue evidence="1">Young leaf</tissue>
    </source>
</reference>
<accession>A0ACB7YDS5</accession>
<sequence length="115" mass="13344">MVMVFFLSNLIAVDGITLLKFVDSLLSSCGDERIIIFTTNHRDRHDVALVRPVNIDVRYLHRKENSIDQMRCGLHEKGNRWFGNQESPRSESSLNLQIGIENFGMRRKACVQRRL</sequence>